<proteinExistence type="predicted"/>
<evidence type="ECO:0000313" key="6">
    <source>
        <dbReference type="EMBL" id="GAH97261.1"/>
    </source>
</evidence>
<dbReference type="GO" id="GO:0016491">
    <property type="term" value="F:oxidoreductase activity"/>
    <property type="evidence" value="ECO:0007669"/>
    <property type="project" value="UniProtKB-KW"/>
</dbReference>
<dbReference type="EMBL" id="BARU01048548">
    <property type="protein sequence ID" value="GAH97261.1"/>
    <property type="molecule type" value="Genomic_DNA"/>
</dbReference>
<evidence type="ECO:0000256" key="3">
    <source>
        <dbReference type="ARBA" id="ARBA00022827"/>
    </source>
</evidence>
<dbReference type="InterPro" id="IPR049398">
    <property type="entry name" value="ETF-QO/FixC_UQ-bd"/>
</dbReference>
<feature type="domain" description="ETF-QO/FixC ubiquinone-binding" evidence="5">
    <location>
        <begin position="4"/>
        <end position="71"/>
    </location>
</feature>
<protein>
    <recommendedName>
        <fullName evidence="5">ETF-QO/FixC ubiquinone-binding domain-containing protein</fullName>
    </recommendedName>
</protein>
<dbReference type="SUPFAM" id="SSF54373">
    <property type="entry name" value="FAD-linked reductases, C-terminal domain"/>
    <property type="match status" value="1"/>
</dbReference>
<keyword evidence="2" id="KW-0285">Flavoprotein</keyword>
<keyword evidence="4" id="KW-0560">Oxidoreductase</keyword>
<feature type="non-terminal residue" evidence="6">
    <location>
        <position position="72"/>
    </location>
</feature>
<gene>
    <name evidence="6" type="ORF">S03H2_72087</name>
</gene>
<organism evidence="6">
    <name type="scientific">marine sediment metagenome</name>
    <dbReference type="NCBI Taxonomy" id="412755"/>
    <lineage>
        <taxon>unclassified sequences</taxon>
        <taxon>metagenomes</taxon>
        <taxon>ecological metagenomes</taxon>
    </lineage>
</organism>
<evidence type="ECO:0000256" key="2">
    <source>
        <dbReference type="ARBA" id="ARBA00022630"/>
    </source>
</evidence>
<name>X1JR93_9ZZZZ</name>
<comment type="cofactor">
    <cofactor evidence="1">
        <name>FAD</name>
        <dbReference type="ChEBI" id="CHEBI:57692"/>
    </cofactor>
</comment>
<dbReference type="AlphaFoldDB" id="X1JR93"/>
<keyword evidence="3" id="KW-0274">FAD</keyword>
<reference evidence="6" key="1">
    <citation type="journal article" date="2014" name="Front. Microbiol.">
        <title>High frequency of phylogenetically diverse reductive dehalogenase-homologous genes in deep subseafloor sedimentary metagenomes.</title>
        <authorList>
            <person name="Kawai M."/>
            <person name="Futagami T."/>
            <person name="Toyoda A."/>
            <person name="Takaki Y."/>
            <person name="Nishi S."/>
            <person name="Hori S."/>
            <person name="Arai W."/>
            <person name="Tsubouchi T."/>
            <person name="Morono Y."/>
            <person name="Uchiyama I."/>
            <person name="Ito T."/>
            <person name="Fujiyama A."/>
            <person name="Inagaki F."/>
            <person name="Takami H."/>
        </authorList>
    </citation>
    <scope>NUCLEOTIDE SEQUENCE</scope>
    <source>
        <strain evidence="6">Expedition CK06-06</strain>
    </source>
</reference>
<evidence type="ECO:0000259" key="5">
    <source>
        <dbReference type="Pfam" id="PF21162"/>
    </source>
</evidence>
<feature type="non-terminal residue" evidence="6">
    <location>
        <position position="1"/>
    </location>
</feature>
<comment type="caution">
    <text evidence="6">The sequence shown here is derived from an EMBL/GenBank/DDBJ whole genome shotgun (WGS) entry which is preliminary data.</text>
</comment>
<sequence length="72" mass="8113">PEKNNFGSNRVIHTMGFPNKLLTPDIFGGGTIYSMGENVVAVALLLALDWMYCDLNPQQELQVFKSHRFISK</sequence>
<evidence type="ECO:0000256" key="4">
    <source>
        <dbReference type="ARBA" id="ARBA00023002"/>
    </source>
</evidence>
<evidence type="ECO:0000256" key="1">
    <source>
        <dbReference type="ARBA" id="ARBA00001974"/>
    </source>
</evidence>
<dbReference type="Pfam" id="PF21162">
    <property type="entry name" value="ETFQO_UQ-bd"/>
    <property type="match status" value="1"/>
</dbReference>
<accession>X1JR93</accession>
<dbReference type="Gene3D" id="3.30.9.90">
    <property type="match status" value="1"/>
</dbReference>